<evidence type="ECO:0000256" key="5">
    <source>
        <dbReference type="ARBA" id="ARBA00023034"/>
    </source>
</evidence>
<dbReference type="Pfam" id="PF16854">
    <property type="entry name" value="VPS53_C"/>
    <property type="match status" value="1"/>
</dbReference>
<name>A0ABP1G3S6_9CHLO</name>
<feature type="region of interest" description="Disordered" evidence="7">
    <location>
        <begin position="828"/>
        <end position="883"/>
    </location>
</feature>
<dbReference type="InterPro" id="IPR031745">
    <property type="entry name" value="Vps53_C"/>
</dbReference>
<keyword evidence="6" id="KW-0472">Membrane</keyword>
<proteinExistence type="inferred from homology"/>
<evidence type="ECO:0000313" key="10">
    <source>
        <dbReference type="EMBL" id="CAL5224462.1"/>
    </source>
</evidence>
<dbReference type="Gene3D" id="1.10.357.110">
    <property type="entry name" value="Vacuolar protein sorting-associated protein 53, C-terminus"/>
    <property type="match status" value="1"/>
</dbReference>
<evidence type="ECO:0000256" key="2">
    <source>
        <dbReference type="ARBA" id="ARBA00004481"/>
    </source>
</evidence>
<comment type="caution">
    <text evidence="10">The sequence shown here is derived from an EMBL/GenBank/DDBJ whole genome shotgun (WGS) entry which is preliminary data.</text>
</comment>
<evidence type="ECO:0000313" key="11">
    <source>
        <dbReference type="Proteomes" id="UP001497392"/>
    </source>
</evidence>
<feature type="domain" description="Vps53 C-terminal" evidence="9">
    <location>
        <begin position="698"/>
        <end position="776"/>
    </location>
</feature>
<dbReference type="Pfam" id="PF04100">
    <property type="entry name" value="Vps53_N"/>
    <property type="match status" value="1"/>
</dbReference>
<dbReference type="PANTHER" id="PTHR12820:SF0">
    <property type="entry name" value="VACUOLAR PROTEIN SORTING-ASSOCIATED PROTEIN 53 HOMOLOG"/>
    <property type="match status" value="1"/>
</dbReference>
<keyword evidence="4" id="KW-0967">Endosome</keyword>
<organism evidence="10 11">
    <name type="scientific">Coccomyxa viridis</name>
    <dbReference type="NCBI Taxonomy" id="1274662"/>
    <lineage>
        <taxon>Eukaryota</taxon>
        <taxon>Viridiplantae</taxon>
        <taxon>Chlorophyta</taxon>
        <taxon>core chlorophytes</taxon>
        <taxon>Trebouxiophyceae</taxon>
        <taxon>Trebouxiophyceae incertae sedis</taxon>
        <taxon>Coccomyxaceae</taxon>
        <taxon>Coccomyxa</taxon>
    </lineage>
</organism>
<gene>
    <name evidence="10" type="primary">g7153</name>
    <name evidence="10" type="ORF">VP750_LOCUS6121</name>
</gene>
<evidence type="ECO:0000256" key="1">
    <source>
        <dbReference type="ARBA" id="ARBA00004150"/>
    </source>
</evidence>
<evidence type="ECO:0000259" key="9">
    <source>
        <dbReference type="Pfam" id="PF16854"/>
    </source>
</evidence>
<reference evidence="10 11" key="1">
    <citation type="submission" date="2024-06" db="EMBL/GenBank/DDBJ databases">
        <authorList>
            <person name="Kraege A."/>
            <person name="Thomma B."/>
        </authorList>
    </citation>
    <scope>NUCLEOTIDE SEQUENCE [LARGE SCALE GENOMIC DNA]</scope>
</reference>
<dbReference type="PANTHER" id="PTHR12820">
    <property type="entry name" value="VACUOLAR SORTING PROTEIN 53"/>
    <property type="match status" value="1"/>
</dbReference>
<feature type="compositionally biased region" description="Polar residues" evidence="7">
    <location>
        <begin position="867"/>
        <end position="883"/>
    </location>
</feature>
<evidence type="ECO:0000256" key="6">
    <source>
        <dbReference type="ARBA" id="ARBA00023136"/>
    </source>
</evidence>
<dbReference type="EMBL" id="CAXHTA020000010">
    <property type="protein sequence ID" value="CAL5224462.1"/>
    <property type="molecule type" value="Genomic_DNA"/>
</dbReference>
<dbReference type="Proteomes" id="UP001497392">
    <property type="component" value="Unassembled WGS sequence"/>
</dbReference>
<comment type="subcellular location">
    <subcellularLocation>
        <location evidence="2">Endosome membrane</location>
        <topology evidence="2">Peripheral membrane protein</topology>
    </subcellularLocation>
    <subcellularLocation>
        <location evidence="1">Golgi apparatus</location>
        <location evidence="1">trans-Golgi network membrane</location>
        <topology evidence="1">Peripheral membrane protein</topology>
    </subcellularLocation>
</comment>
<evidence type="ECO:0000256" key="7">
    <source>
        <dbReference type="SAM" id="MobiDB-lite"/>
    </source>
</evidence>
<comment type="similarity">
    <text evidence="3">Belongs to the VPS53 family.</text>
</comment>
<evidence type="ECO:0000256" key="4">
    <source>
        <dbReference type="ARBA" id="ARBA00022753"/>
    </source>
</evidence>
<dbReference type="InterPro" id="IPR039766">
    <property type="entry name" value="Vps53"/>
</dbReference>
<dbReference type="InterPro" id="IPR007234">
    <property type="entry name" value="Vps53_N"/>
</dbReference>
<keyword evidence="5" id="KW-0333">Golgi apparatus</keyword>
<accession>A0ABP1G3S6</accession>
<sequence length="933" mass="102113">MGEDVSAEAATSPEGAARATVFLSPANGHQDAFDRDDFDAVAYINEMFPTENSLSGLDPLITSLKQKIRKVDSEILVAVRQQSSSGSRARQDLTAAKAAIEELFGKIREIRRKAEASEIMVQEICRDIRKLDFAKTHLTHTITALRRLAMLVNAVDQLQRAVERGEYAEAARLLEAVQQLAAHFQAFGSVPKVAELSGRVSALQMSLQLSAMREFELLGTGEDKPNPLLLERLRACCLVIDVLGFKAREELIESVCQKEVGVYQQIFSTTGETAQIERAERRYAWLRRRLNAKAEIWAIFPESWRLTQRMCLLFAQVTRTHLAEILDNKAPELSNNVEGLLVAVKATNDFESDMARRFGGSGADSAADEDEERSDAGHEADDNSPASRVRQRYERMFRDRDNAELLSDDAARAADAAREAANAAARTAFHGSIATVFTKHLRVYIDAEEKGLRETLETLIKEESWKPMEDAAQTNVLRSASELFAVIKKSLQRCSRFVSRGEPMLRLMGAFQRVLRAYAMKLVTRLPKTAAGGTTGSAGAGTQDWYIRLNDEDVVVVCTIIATAEYCNEVVGALGRNVSKTLDPPFGAQVNVSEEEDEFQLLITACLSVLILGTETKLDAALVQMTRLPWASLESVGDQSDFVTSFSRVLAETAPRIGPALSPLHFRYFCDKLAVSFCPRFYEYIFRCRKVSEAGSQQLLLDTQAIKALLLDFPSAGKPSEAVHTSFSGYVAREMGKAEALLKVVGSRPENLVDNFFTLMPSGSPADFQRILELKVMRRNEQQSAMDAFNKRIGRPSAAAPYVRAAAPVPAPVQAPALMPQSTPLVVQAPRQAQQPPPVSAPAAAAASASAPYSNVTPDGQRPPLTPSTSNRGQALPTSTSQEFVSRFRFGGGSGASARSSAAAAGEKMRETMAGSLAAMKNLNLGFNRNTRE</sequence>
<protein>
    <submittedName>
        <fullName evidence="10">G7153 protein</fullName>
    </submittedName>
</protein>
<feature type="compositionally biased region" description="Low complexity" evidence="7">
    <location>
        <begin position="841"/>
        <end position="852"/>
    </location>
</feature>
<dbReference type="InterPro" id="IPR038260">
    <property type="entry name" value="Vps53_C_sf"/>
</dbReference>
<keyword evidence="11" id="KW-1185">Reference proteome</keyword>
<evidence type="ECO:0000259" key="8">
    <source>
        <dbReference type="Pfam" id="PF04100"/>
    </source>
</evidence>
<feature type="domain" description="Vps53 N-terminal" evidence="8">
    <location>
        <begin position="36"/>
        <end position="463"/>
    </location>
</feature>
<feature type="region of interest" description="Disordered" evidence="7">
    <location>
        <begin position="355"/>
        <end position="390"/>
    </location>
</feature>
<evidence type="ECO:0000256" key="3">
    <source>
        <dbReference type="ARBA" id="ARBA00008628"/>
    </source>
</evidence>